<organism evidence="1">
    <name type="scientific">marine metagenome</name>
    <dbReference type="NCBI Taxonomy" id="408172"/>
    <lineage>
        <taxon>unclassified sequences</taxon>
        <taxon>metagenomes</taxon>
        <taxon>ecological metagenomes</taxon>
    </lineage>
</organism>
<gene>
    <name evidence="1" type="ORF">METZ01_LOCUS294226</name>
</gene>
<dbReference type="Gene3D" id="3.40.50.150">
    <property type="entry name" value="Vaccinia Virus protein VP39"/>
    <property type="match status" value="1"/>
</dbReference>
<proteinExistence type="predicted"/>
<dbReference type="AlphaFoldDB" id="A0A382M1Z6"/>
<evidence type="ECO:0000313" key="1">
    <source>
        <dbReference type="EMBL" id="SVC41372.1"/>
    </source>
</evidence>
<accession>A0A382M1Z6</accession>
<dbReference type="EMBL" id="UINC01089900">
    <property type="protein sequence ID" value="SVC41372.1"/>
    <property type="molecule type" value="Genomic_DNA"/>
</dbReference>
<feature type="non-terminal residue" evidence="1">
    <location>
        <position position="100"/>
    </location>
</feature>
<protein>
    <recommendedName>
        <fullName evidence="2">Methyltransferase type 11 domain-containing protein</fullName>
    </recommendedName>
</protein>
<reference evidence="1" key="1">
    <citation type="submission" date="2018-05" db="EMBL/GenBank/DDBJ databases">
        <authorList>
            <person name="Lanie J.A."/>
            <person name="Ng W.-L."/>
            <person name="Kazmierczak K.M."/>
            <person name="Andrzejewski T.M."/>
            <person name="Davidsen T.M."/>
            <person name="Wayne K.J."/>
            <person name="Tettelin H."/>
            <person name="Glass J.I."/>
            <person name="Rusch D."/>
            <person name="Podicherti R."/>
            <person name="Tsui H.-C.T."/>
            <person name="Winkler M.E."/>
        </authorList>
    </citation>
    <scope>NUCLEOTIDE SEQUENCE</scope>
</reference>
<dbReference type="InterPro" id="IPR029063">
    <property type="entry name" value="SAM-dependent_MTases_sf"/>
</dbReference>
<name>A0A382M1Z6_9ZZZZ</name>
<dbReference type="SUPFAM" id="SSF53335">
    <property type="entry name" value="S-adenosyl-L-methionine-dependent methyltransferases"/>
    <property type="match status" value="1"/>
</dbReference>
<evidence type="ECO:0008006" key="2">
    <source>
        <dbReference type="Google" id="ProtNLM"/>
    </source>
</evidence>
<sequence>MSVKNKVSSRRAGLDIGLAIGRFFLNTEDLHYGYWPKGKTATIQNFAEAQEAHSNLILDQIPEGTQRILDVGSGSGNLALKLINKGFQVDCVIPSEFLAE</sequence>